<dbReference type="AlphaFoldDB" id="A0A5B7GII9"/>
<accession>A0A5B7GII9</accession>
<name>A0A5B7GII9_PORTR</name>
<evidence type="ECO:0000313" key="2">
    <source>
        <dbReference type="Proteomes" id="UP000324222"/>
    </source>
</evidence>
<gene>
    <name evidence="1" type="ORF">E2C01_054157</name>
</gene>
<comment type="caution">
    <text evidence="1">The sequence shown here is derived from an EMBL/GenBank/DDBJ whole genome shotgun (WGS) entry which is preliminary data.</text>
</comment>
<protein>
    <submittedName>
        <fullName evidence="1">Uncharacterized protein</fullName>
    </submittedName>
</protein>
<evidence type="ECO:0000313" key="1">
    <source>
        <dbReference type="EMBL" id="MPC60120.1"/>
    </source>
</evidence>
<dbReference type="EMBL" id="VSRR010017199">
    <property type="protein sequence ID" value="MPC60120.1"/>
    <property type="molecule type" value="Genomic_DNA"/>
</dbReference>
<dbReference type="Proteomes" id="UP000324222">
    <property type="component" value="Unassembled WGS sequence"/>
</dbReference>
<keyword evidence="2" id="KW-1185">Reference proteome</keyword>
<organism evidence="1 2">
    <name type="scientific">Portunus trituberculatus</name>
    <name type="common">Swimming crab</name>
    <name type="synonym">Neptunus trituberculatus</name>
    <dbReference type="NCBI Taxonomy" id="210409"/>
    <lineage>
        <taxon>Eukaryota</taxon>
        <taxon>Metazoa</taxon>
        <taxon>Ecdysozoa</taxon>
        <taxon>Arthropoda</taxon>
        <taxon>Crustacea</taxon>
        <taxon>Multicrustacea</taxon>
        <taxon>Malacostraca</taxon>
        <taxon>Eumalacostraca</taxon>
        <taxon>Eucarida</taxon>
        <taxon>Decapoda</taxon>
        <taxon>Pleocyemata</taxon>
        <taxon>Brachyura</taxon>
        <taxon>Eubrachyura</taxon>
        <taxon>Portunoidea</taxon>
        <taxon>Portunidae</taxon>
        <taxon>Portuninae</taxon>
        <taxon>Portunus</taxon>
    </lineage>
</organism>
<reference evidence="1 2" key="1">
    <citation type="submission" date="2019-05" db="EMBL/GenBank/DDBJ databases">
        <title>Another draft genome of Portunus trituberculatus and its Hox gene families provides insights of decapod evolution.</title>
        <authorList>
            <person name="Jeong J.-H."/>
            <person name="Song I."/>
            <person name="Kim S."/>
            <person name="Choi T."/>
            <person name="Kim D."/>
            <person name="Ryu S."/>
            <person name="Kim W."/>
        </authorList>
    </citation>
    <scope>NUCLEOTIDE SEQUENCE [LARGE SCALE GENOMIC DNA]</scope>
    <source>
        <tissue evidence="1">Muscle</tissue>
    </source>
</reference>
<sequence length="64" mass="7156">MMRIPCMARRNNQEVLQMAGMASELMTVVRRQIVVSGACSTRRWCGESLPLGNVRREESTGLST</sequence>
<proteinExistence type="predicted"/>